<name>A0AAU8B549_9CAUD</name>
<protein>
    <submittedName>
        <fullName evidence="1">Uncharacterized protein</fullName>
    </submittedName>
</protein>
<organism evidence="1">
    <name type="scientific">Dulem virus 39</name>
    <dbReference type="NCBI Taxonomy" id="3145757"/>
    <lineage>
        <taxon>Viruses</taxon>
        <taxon>Duplodnaviria</taxon>
        <taxon>Heunggongvirae</taxon>
        <taxon>Uroviricota</taxon>
        <taxon>Caudoviricetes</taxon>
    </lineage>
</organism>
<reference evidence="1" key="1">
    <citation type="submission" date="2024-03" db="EMBL/GenBank/DDBJ databases">
        <title>Diverse circular DNA viruses in blood, oral, and fecal samples of captive lemurs.</title>
        <authorList>
            <person name="Paietta E.N."/>
            <person name="Kraberger S."/>
            <person name="Lund M.C."/>
            <person name="Custer J.M."/>
            <person name="Vargas K.M."/>
            <person name="Ehmke E.E."/>
            <person name="Yoder A.D."/>
            <person name="Varsani A."/>
        </authorList>
    </citation>
    <scope>NUCLEOTIDE SEQUENCE</scope>
    <source>
        <strain evidence="1">Duke_28FS_1</strain>
    </source>
</reference>
<sequence length="46" mass="5622">MKTFNFIIEVLGSREIREVRSNHLQGAIRKLYQKEKYPFEIKRILK</sequence>
<dbReference type="EMBL" id="PP511791">
    <property type="protein sequence ID" value="XCD07475.1"/>
    <property type="molecule type" value="Genomic_DNA"/>
</dbReference>
<accession>A0AAU8B549</accession>
<proteinExistence type="predicted"/>
<evidence type="ECO:0000313" key="1">
    <source>
        <dbReference type="EMBL" id="XCD07475.1"/>
    </source>
</evidence>